<dbReference type="Pfam" id="PF00168">
    <property type="entry name" value="C2"/>
    <property type="match status" value="1"/>
</dbReference>
<feature type="compositionally biased region" description="Basic and acidic residues" evidence="16">
    <location>
        <begin position="644"/>
        <end position="653"/>
    </location>
</feature>
<dbReference type="GO" id="GO:0035330">
    <property type="term" value="P:regulation of hippo signaling"/>
    <property type="evidence" value="ECO:0007669"/>
    <property type="project" value="TreeGrafter"/>
</dbReference>
<dbReference type="InterPro" id="IPR036020">
    <property type="entry name" value="WW_dom_sf"/>
</dbReference>
<keyword evidence="11" id="KW-0472">Membrane</keyword>
<dbReference type="Pfam" id="PF25802">
    <property type="entry name" value="WWC1"/>
    <property type="match status" value="1"/>
</dbReference>
<feature type="domain" description="C2" evidence="17">
    <location>
        <begin position="491"/>
        <end position="613"/>
    </location>
</feature>
<dbReference type="GO" id="GO:0006355">
    <property type="term" value="P:regulation of DNA-templated transcription"/>
    <property type="evidence" value="ECO:0007669"/>
    <property type="project" value="TreeGrafter"/>
</dbReference>
<dbReference type="PROSITE" id="PS01159">
    <property type="entry name" value="WW_DOMAIN_1"/>
    <property type="match status" value="1"/>
</dbReference>
<evidence type="ECO:0000256" key="10">
    <source>
        <dbReference type="ARBA" id="ARBA00023054"/>
    </source>
</evidence>
<reference evidence="19 20" key="1">
    <citation type="submission" date="2019-07" db="EMBL/GenBank/DDBJ databases">
        <title>Draft genome assembly of a fouling barnacle, Amphibalanus amphitrite (Darwin, 1854): The first reference genome for Thecostraca.</title>
        <authorList>
            <person name="Kim W."/>
        </authorList>
    </citation>
    <scope>NUCLEOTIDE SEQUENCE [LARGE SCALE GENOMIC DNA]</scope>
    <source>
        <strain evidence="19">SNU_AA5</strain>
        <tissue evidence="19">Soma without cirri and trophi</tissue>
    </source>
</reference>
<evidence type="ECO:0000256" key="14">
    <source>
        <dbReference type="ARBA" id="ARBA00025969"/>
    </source>
</evidence>
<dbReference type="Gene3D" id="2.20.70.10">
    <property type="match status" value="2"/>
</dbReference>
<feature type="region of interest" description="Disordered" evidence="16">
    <location>
        <begin position="703"/>
        <end position="726"/>
    </location>
</feature>
<gene>
    <name evidence="19" type="primary">Kibra</name>
    <name evidence="19" type="ORF">FJT64_018282</name>
</gene>
<comment type="function">
    <text evidence="13">Regulator of the Hippo/SWH (Sav/Wts/Hpo) signaling pathway, a signaling pathway that plays a pivotal role in organ size control and tumor suppression by restricting proliferation and promoting apoptosis. The core of this pathway is composed of a kinase cascade wherein Hippo (Hpo), in complex with its regulatory protein Salvador (Sav), phosphorylates and activates Warts (Wts) in complex with its regulatory protein Mats, which in turn phosphorylates and inactivates the Yorkie (Yki) oncoprotein. Kibra acts synergistically along with Ex and Mer to regulate the Hippo signaling pathway.</text>
</comment>
<dbReference type="PANTHER" id="PTHR14791:SF29">
    <property type="entry name" value="PROTEIN KIBRA"/>
    <property type="match status" value="1"/>
</dbReference>
<dbReference type="SUPFAM" id="SSF51045">
    <property type="entry name" value="WW domain"/>
    <property type="match status" value="2"/>
</dbReference>
<accession>A0A6A4X8S1</accession>
<organism evidence="19 20">
    <name type="scientific">Amphibalanus amphitrite</name>
    <name type="common">Striped barnacle</name>
    <name type="synonym">Balanus amphitrite</name>
    <dbReference type="NCBI Taxonomy" id="1232801"/>
    <lineage>
        <taxon>Eukaryota</taxon>
        <taxon>Metazoa</taxon>
        <taxon>Ecdysozoa</taxon>
        <taxon>Arthropoda</taxon>
        <taxon>Crustacea</taxon>
        <taxon>Multicrustacea</taxon>
        <taxon>Cirripedia</taxon>
        <taxon>Thoracica</taxon>
        <taxon>Thoracicalcarea</taxon>
        <taxon>Balanomorpha</taxon>
        <taxon>Balanoidea</taxon>
        <taxon>Balanidae</taxon>
        <taxon>Amphibalaninae</taxon>
        <taxon>Amphibalanus</taxon>
    </lineage>
</organism>
<feature type="domain" description="WW" evidence="18">
    <location>
        <begin position="56"/>
        <end position="89"/>
    </location>
</feature>
<evidence type="ECO:0000256" key="12">
    <source>
        <dbReference type="ARBA" id="ARBA00023163"/>
    </source>
</evidence>
<dbReference type="InterPro" id="IPR000008">
    <property type="entry name" value="C2_dom"/>
</dbReference>
<dbReference type="SUPFAM" id="SSF49562">
    <property type="entry name" value="C2 domain (Calcium/lipid-binding domain, CaLB)"/>
    <property type="match status" value="1"/>
</dbReference>
<dbReference type="PROSITE" id="PS50020">
    <property type="entry name" value="WW_DOMAIN_2"/>
    <property type="match status" value="2"/>
</dbReference>
<evidence type="ECO:0000256" key="6">
    <source>
        <dbReference type="ARBA" id="ARBA00022490"/>
    </source>
</evidence>
<dbReference type="EMBL" id="VIIS01000289">
    <property type="protein sequence ID" value="KAF0310801.1"/>
    <property type="molecule type" value="Genomic_DNA"/>
</dbReference>
<dbReference type="InterPro" id="IPR057747">
    <property type="entry name" value="WWC1_hairpin"/>
</dbReference>
<keyword evidence="9" id="KW-0805">Transcription regulation</keyword>
<dbReference type="GO" id="GO:0016477">
    <property type="term" value="P:cell migration"/>
    <property type="evidence" value="ECO:0007669"/>
    <property type="project" value="TreeGrafter"/>
</dbReference>
<evidence type="ECO:0000256" key="15">
    <source>
        <dbReference type="SAM" id="Coils"/>
    </source>
</evidence>
<evidence type="ECO:0000256" key="7">
    <source>
        <dbReference type="ARBA" id="ARBA00022553"/>
    </source>
</evidence>
<evidence type="ECO:0000256" key="2">
    <source>
        <dbReference type="ARBA" id="ARBA00004496"/>
    </source>
</evidence>
<proteinExistence type="inferred from homology"/>
<evidence type="ECO:0000259" key="17">
    <source>
        <dbReference type="PROSITE" id="PS50004"/>
    </source>
</evidence>
<sequence>MPRNRNGEMPLPDGWDMARDVDGKIYFIDHTTKKTTWVDPRDRYTKPQSFSDCVGNELPLGWEEAYDNNIGVYYVNHVTKSTQIEDPREEWRRMQESMLKDYLVTAQEHLEAKREIFNLKQERLKILQEEYLHLNNAMTNLSASKTSVYSHSSQGSVGTRYDPESLKGDVAAARGRVQSLRLELERMRTEMAFRERGVETLAQVEMKMTSLRSPYTVSEAEAIIEELTNIDRSLTSGEREKQQLLQCLSQLRHELQRLQPAADGSAPEDVAYGLAASQKLSIASQTDLSSDVRPIGARLADVARLRLQYEESRKQVQAIQHQLADIEDRLQPEQTESDKDRLLLIQEKEQYLRELQRVAASQRSGDEADSIQSRIYRLQIDIQEAMEMSNTIIADRDGELQPASLSPRSSLESVSPPVSPFEAAPPPAYERADSAGAVGGPEPPLSPILEAELDAAVAGERPVSAAVSNESVAGDSGVFEACSRRLLASLETAQLQVRLRYALADGVLYVGIERARNLSALSVPEGLPVYVKVALLPNPPAGFFACRTHPVTELERPTFGEVFPFPIQPDRLVSKSLKINVWTAEEEADDICLGSTQVSLAEFSASDTSLKWYNVMSMSDPPAAAHFHFGSDVLEAAAAAAASSRDEAPHDSRASTMTGPPEDYSPLEEMSLLDSGMALSAETEDKGTNTECVFGPDRSLRTPSLAGCGGARPKTPTVKRSQTFSPSAAVSKNQYVCRLNRSDSDSAIPTVRRGGSFLRGAAERRSLRWKLAPQTTPPSAAAHRRTQSVRLRSRTSLDLELDLKAQQLKLQNMHEEIGMLRTLKGKLEELERTSPREAPQTPEDKRVEKLLRKTSKDVYKLRRSKSTTPGKPDMEAFKERMYFFIQTAPTCPVAVTEERCSSDGADTDTEPPSNRSTLKRGAACPYDCGASAADEDEEGSVESGRSTLTRGAAPPAALGVLSSERVLQQLEEAWRRDEPSAPNRADHRG</sequence>
<protein>
    <recommendedName>
        <fullName evidence="4">Protein kibra</fullName>
    </recommendedName>
</protein>
<keyword evidence="12" id="KW-0804">Transcription</keyword>
<evidence type="ECO:0000256" key="16">
    <source>
        <dbReference type="SAM" id="MobiDB-lite"/>
    </source>
</evidence>
<feature type="coiled-coil region" evidence="15">
    <location>
        <begin position="110"/>
        <end position="144"/>
    </location>
</feature>
<dbReference type="GO" id="GO:0019900">
    <property type="term" value="F:kinase binding"/>
    <property type="evidence" value="ECO:0007669"/>
    <property type="project" value="TreeGrafter"/>
</dbReference>
<evidence type="ECO:0000256" key="13">
    <source>
        <dbReference type="ARBA" id="ARBA00024960"/>
    </source>
</evidence>
<keyword evidence="6" id="KW-0963">Cytoplasm</keyword>
<evidence type="ECO:0000256" key="8">
    <source>
        <dbReference type="ARBA" id="ARBA00022737"/>
    </source>
</evidence>
<dbReference type="SMART" id="SM00239">
    <property type="entry name" value="C2"/>
    <property type="match status" value="1"/>
</dbReference>
<dbReference type="CDD" id="cd00201">
    <property type="entry name" value="WW"/>
    <property type="match status" value="2"/>
</dbReference>
<comment type="similarity">
    <text evidence="3">Belongs to the WWC family. KIBRA subfamily.</text>
</comment>
<evidence type="ECO:0000259" key="18">
    <source>
        <dbReference type="PROSITE" id="PS50020"/>
    </source>
</evidence>
<dbReference type="Pfam" id="PF00397">
    <property type="entry name" value="WW"/>
    <property type="match status" value="2"/>
</dbReference>
<dbReference type="SMART" id="SM00456">
    <property type="entry name" value="WW"/>
    <property type="match status" value="2"/>
</dbReference>
<comment type="subcellular location">
    <subcellularLocation>
        <location evidence="1">Apical cell membrane</location>
    </subcellularLocation>
    <subcellularLocation>
        <location evidence="2">Cytoplasm</location>
    </subcellularLocation>
</comment>
<evidence type="ECO:0000256" key="9">
    <source>
        <dbReference type="ARBA" id="ARBA00023015"/>
    </source>
</evidence>
<keyword evidence="20" id="KW-1185">Reference proteome</keyword>
<dbReference type="AlphaFoldDB" id="A0A6A4X8S1"/>
<feature type="compositionally biased region" description="Pro residues" evidence="16">
    <location>
        <begin position="417"/>
        <end position="428"/>
    </location>
</feature>
<keyword evidence="8" id="KW-0677">Repeat</keyword>
<feature type="coiled-coil region" evidence="15">
    <location>
        <begin position="302"/>
        <end position="329"/>
    </location>
</feature>
<feature type="region of interest" description="Disordered" evidence="16">
    <location>
        <begin position="901"/>
        <end position="964"/>
    </location>
</feature>
<evidence type="ECO:0000313" key="20">
    <source>
        <dbReference type="Proteomes" id="UP000440578"/>
    </source>
</evidence>
<dbReference type="InterPro" id="IPR035892">
    <property type="entry name" value="C2_domain_sf"/>
</dbReference>
<evidence type="ECO:0000256" key="1">
    <source>
        <dbReference type="ARBA" id="ARBA00004221"/>
    </source>
</evidence>
<evidence type="ECO:0000256" key="5">
    <source>
        <dbReference type="ARBA" id="ARBA00022475"/>
    </source>
</evidence>
<evidence type="ECO:0000256" key="4">
    <source>
        <dbReference type="ARBA" id="ARBA00013712"/>
    </source>
</evidence>
<dbReference type="GO" id="GO:0016324">
    <property type="term" value="C:apical plasma membrane"/>
    <property type="evidence" value="ECO:0007669"/>
    <property type="project" value="UniProtKB-SubCell"/>
</dbReference>
<dbReference type="InterPro" id="IPR001202">
    <property type="entry name" value="WW_dom"/>
</dbReference>
<dbReference type="Gene3D" id="2.60.40.150">
    <property type="entry name" value="C2 domain"/>
    <property type="match status" value="1"/>
</dbReference>
<keyword evidence="10 15" id="KW-0175">Coiled coil</keyword>
<dbReference type="Proteomes" id="UP000440578">
    <property type="component" value="Unassembled WGS sequence"/>
</dbReference>
<dbReference type="GO" id="GO:0005737">
    <property type="term" value="C:cytoplasm"/>
    <property type="evidence" value="ECO:0007669"/>
    <property type="project" value="UniProtKB-SubCell"/>
</dbReference>
<dbReference type="PROSITE" id="PS50004">
    <property type="entry name" value="C2"/>
    <property type="match status" value="1"/>
</dbReference>
<dbReference type="GO" id="GO:0060090">
    <property type="term" value="F:molecular adaptor activity"/>
    <property type="evidence" value="ECO:0007669"/>
    <property type="project" value="TreeGrafter"/>
</dbReference>
<feature type="region of interest" description="Disordered" evidence="16">
    <location>
        <begin position="401"/>
        <end position="443"/>
    </location>
</feature>
<evidence type="ECO:0000256" key="11">
    <source>
        <dbReference type="ARBA" id="ARBA00023136"/>
    </source>
</evidence>
<name>A0A6A4X8S1_AMPAM</name>
<keyword evidence="5" id="KW-1003">Cell membrane</keyword>
<comment type="caution">
    <text evidence="19">The sequence shown here is derived from an EMBL/GenBank/DDBJ whole genome shotgun (WGS) entry which is preliminary data.</text>
</comment>
<comment type="subunit">
    <text evidence="14">Forms a complex with Mer and Ex. Interacts (via domain WW 1) with Ex (via RXPPXY motif). Interacts with Mer, Sav, Hpo and Wts.</text>
</comment>
<evidence type="ECO:0000256" key="3">
    <source>
        <dbReference type="ARBA" id="ARBA00010585"/>
    </source>
</evidence>
<dbReference type="OrthoDB" id="66881at2759"/>
<feature type="compositionally biased region" description="Low complexity" evidence="16">
    <location>
        <begin position="402"/>
        <end position="416"/>
    </location>
</feature>
<keyword evidence="7" id="KW-0597">Phosphoprotein</keyword>
<dbReference type="PANTHER" id="PTHR14791">
    <property type="entry name" value="BOMB/KIRA PROTEINS"/>
    <property type="match status" value="1"/>
</dbReference>
<dbReference type="InterPro" id="IPR051105">
    <property type="entry name" value="WWC/KIBRA_Hippo_Reg"/>
</dbReference>
<feature type="domain" description="WW" evidence="18">
    <location>
        <begin position="9"/>
        <end position="42"/>
    </location>
</feature>
<feature type="region of interest" description="Disordered" evidence="16">
    <location>
        <begin position="640"/>
        <end position="664"/>
    </location>
</feature>
<evidence type="ECO:0000313" key="19">
    <source>
        <dbReference type="EMBL" id="KAF0310801.1"/>
    </source>
</evidence>
<dbReference type="GO" id="GO:0046621">
    <property type="term" value="P:negative regulation of organ growth"/>
    <property type="evidence" value="ECO:0007669"/>
    <property type="project" value="TreeGrafter"/>
</dbReference>